<name>A0AAN7ZUD5_ELEMC</name>
<protein>
    <submittedName>
        <fullName evidence="2">Uncharacterized protein</fullName>
    </submittedName>
</protein>
<accession>A0AAN7ZUD5</accession>
<gene>
    <name evidence="2" type="ORF">PBY51_017020</name>
</gene>
<feature type="compositionally biased region" description="Low complexity" evidence="1">
    <location>
        <begin position="41"/>
        <end position="50"/>
    </location>
</feature>
<evidence type="ECO:0000313" key="3">
    <source>
        <dbReference type="Proteomes" id="UP001346869"/>
    </source>
</evidence>
<comment type="caution">
    <text evidence="2">The sequence shown here is derived from an EMBL/GenBank/DDBJ whole genome shotgun (WGS) entry which is preliminary data.</text>
</comment>
<reference evidence="2 3" key="2">
    <citation type="journal article" date="2023" name="Mol. Biol. Evol.">
        <title>Genomics of Secondarily Temperate Adaptation in the Only Non-Antarctic Icefish.</title>
        <authorList>
            <person name="Rivera-Colon A.G."/>
            <person name="Rayamajhi N."/>
            <person name="Minhas B.F."/>
            <person name="Madrigal G."/>
            <person name="Bilyk K.T."/>
            <person name="Yoon V."/>
            <person name="Hune M."/>
            <person name="Gregory S."/>
            <person name="Cheng C.H.C."/>
            <person name="Catchen J.M."/>
        </authorList>
    </citation>
    <scope>NUCLEOTIDE SEQUENCE [LARGE SCALE GENOMIC DNA]</scope>
    <source>
        <strain evidence="2">JMC-PN-2008</strain>
    </source>
</reference>
<evidence type="ECO:0000256" key="1">
    <source>
        <dbReference type="SAM" id="MobiDB-lite"/>
    </source>
</evidence>
<dbReference type="EMBL" id="JAUZQC010000026">
    <property type="protein sequence ID" value="KAK5847931.1"/>
    <property type="molecule type" value="Genomic_DNA"/>
</dbReference>
<dbReference type="AlphaFoldDB" id="A0AAN7ZUD5"/>
<feature type="region of interest" description="Disordered" evidence="1">
    <location>
        <begin position="28"/>
        <end position="57"/>
    </location>
</feature>
<evidence type="ECO:0000313" key="2">
    <source>
        <dbReference type="EMBL" id="KAK5847931.1"/>
    </source>
</evidence>
<dbReference type="Proteomes" id="UP001346869">
    <property type="component" value="Unassembled WGS sequence"/>
</dbReference>
<proteinExistence type="predicted"/>
<keyword evidence="3" id="KW-1185">Reference proteome</keyword>
<organism evidence="2 3">
    <name type="scientific">Eleginops maclovinus</name>
    <name type="common">Patagonian blennie</name>
    <name type="synonym">Eleginus maclovinus</name>
    <dbReference type="NCBI Taxonomy" id="56733"/>
    <lineage>
        <taxon>Eukaryota</taxon>
        <taxon>Metazoa</taxon>
        <taxon>Chordata</taxon>
        <taxon>Craniata</taxon>
        <taxon>Vertebrata</taxon>
        <taxon>Euteleostomi</taxon>
        <taxon>Actinopterygii</taxon>
        <taxon>Neopterygii</taxon>
        <taxon>Teleostei</taxon>
        <taxon>Neoteleostei</taxon>
        <taxon>Acanthomorphata</taxon>
        <taxon>Eupercaria</taxon>
        <taxon>Perciformes</taxon>
        <taxon>Notothenioidei</taxon>
        <taxon>Eleginopidae</taxon>
        <taxon>Eleginops</taxon>
    </lineage>
</organism>
<sequence length="100" mass="11239">MMSMTLQTSSQRPHVTCVRGTTAVEALGVKNEKGKKKKTDGWTGTKSGSSHVTGRRAMQLPARSPFCRSSWCHYSRRLREFEALAEQIGQSARIIRRKLC</sequence>
<reference evidence="2 3" key="1">
    <citation type="journal article" date="2023" name="Genes (Basel)">
        <title>Chromosome-Level Genome Assembly and Circadian Gene Repertoire of the Patagonia Blennie Eleginops maclovinus-The Closest Ancestral Proxy of Antarctic Cryonotothenioids.</title>
        <authorList>
            <person name="Cheng C.C."/>
            <person name="Rivera-Colon A.G."/>
            <person name="Minhas B.F."/>
            <person name="Wilson L."/>
            <person name="Rayamajhi N."/>
            <person name="Vargas-Chacoff L."/>
            <person name="Catchen J.M."/>
        </authorList>
    </citation>
    <scope>NUCLEOTIDE SEQUENCE [LARGE SCALE GENOMIC DNA]</scope>
    <source>
        <strain evidence="2">JMC-PN-2008</strain>
    </source>
</reference>